<dbReference type="GO" id="GO:0048268">
    <property type="term" value="P:clathrin coat assembly"/>
    <property type="evidence" value="ECO:0007669"/>
    <property type="project" value="InterPro"/>
</dbReference>
<dbReference type="EMBL" id="JAPQKI010000004">
    <property type="protein sequence ID" value="KAJ5103260.1"/>
    <property type="molecule type" value="Genomic_DNA"/>
</dbReference>
<dbReference type="InterPro" id="IPR008942">
    <property type="entry name" value="ENTH_VHS"/>
</dbReference>
<keyword evidence="6" id="KW-1185">Reference proteome</keyword>
<feature type="compositionally biased region" description="Low complexity" evidence="3">
    <location>
        <begin position="441"/>
        <end position="455"/>
    </location>
</feature>
<protein>
    <recommendedName>
        <fullName evidence="4">ENTH domain-containing protein</fullName>
    </recommendedName>
</protein>
<feature type="compositionally biased region" description="Low complexity" evidence="3">
    <location>
        <begin position="516"/>
        <end position="529"/>
    </location>
</feature>
<dbReference type="AlphaFoldDB" id="A0A9W9KE79"/>
<evidence type="ECO:0000313" key="6">
    <source>
        <dbReference type="Proteomes" id="UP001149074"/>
    </source>
</evidence>
<feature type="compositionally biased region" description="Polar residues" evidence="3">
    <location>
        <begin position="559"/>
        <end position="580"/>
    </location>
</feature>
<dbReference type="InterPro" id="IPR045192">
    <property type="entry name" value="AP180-like"/>
</dbReference>
<dbReference type="GO" id="GO:0005545">
    <property type="term" value="F:1-phosphatidylinositol binding"/>
    <property type="evidence" value="ECO:0007669"/>
    <property type="project" value="InterPro"/>
</dbReference>
<evidence type="ECO:0000256" key="1">
    <source>
        <dbReference type="ARBA" id="ARBA00004496"/>
    </source>
</evidence>
<comment type="caution">
    <text evidence="5">The sequence shown here is derived from an EMBL/GenBank/DDBJ whole genome shotgun (WGS) entry which is preliminary data.</text>
</comment>
<dbReference type="GO" id="GO:0030136">
    <property type="term" value="C:clathrin-coated vesicle"/>
    <property type="evidence" value="ECO:0007669"/>
    <property type="project" value="InterPro"/>
</dbReference>
<dbReference type="GO" id="GO:0072583">
    <property type="term" value="P:clathrin-dependent endocytosis"/>
    <property type="evidence" value="ECO:0007669"/>
    <property type="project" value="InterPro"/>
</dbReference>
<dbReference type="GO" id="GO:0000149">
    <property type="term" value="F:SNARE binding"/>
    <property type="evidence" value="ECO:0007669"/>
    <property type="project" value="TreeGrafter"/>
</dbReference>
<dbReference type="Gene3D" id="1.20.58.150">
    <property type="entry name" value="ANTH domain"/>
    <property type="match status" value="1"/>
</dbReference>
<feature type="region of interest" description="Disordered" evidence="3">
    <location>
        <begin position="501"/>
        <end position="604"/>
    </location>
</feature>
<feature type="compositionally biased region" description="Low complexity" evidence="3">
    <location>
        <begin position="344"/>
        <end position="374"/>
    </location>
</feature>
<feature type="compositionally biased region" description="Pro residues" evidence="3">
    <location>
        <begin position="504"/>
        <end position="515"/>
    </location>
</feature>
<sequence>MTNFEKSVKGATKLKLAAPKSKYVETILVATHTGEAGVAEVFRTLQLRLRDSAWTIVFKALIIVHLLIREGQENAALSYLSDNPKKIAPSNFSEAQSQGRNIRRYAEYLITRARAFEATKTDYVRSGPGRLKRLSVEKGLLRETEFVQKQIRALLRADLLTDEPENEISLTAFRLLTLDLLTLYSVMNEGTINVLEHYFEMSRPDSERALAIYKTFTRQTEEVVQFLGVARHFQSATGVEIPKLKHASTDLARLLEDDLNDPDFDLRRREYLAQKGIKKDFGAPSDTPSSATPSKPTPAPASNPPRLPEPQKAPQSDLIDFFESIEPNQQPITQQNTVQYRQTGFQQPQQQAFYPQQTGYQQQQQPQMTGYGQQNPYGGGFQQQQNTGNPFGQPMGQPQAQPLQATPTGAGFGGYTPQPQQYGYQSNLASTPQNGIPPLPQQQQQSAVANQLQPQTTGTNPFRQSMMLNSATGGGAPPAAPLQRQNTNPFAKRLSVAHQLNAPPTEPVPPLPQQPPAQQHQQPQALQPQRTGTNPFARSSTVPPQTTGLQPLQPTPTGSTNPFRQSQFIHQQTGQGWQNSGQGGTMGGLEQMDTVPVFPRPGMI</sequence>
<dbReference type="Proteomes" id="UP001149074">
    <property type="component" value="Unassembled WGS sequence"/>
</dbReference>
<dbReference type="GO" id="GO:0005905">
    <property type="term" value="C:clathrin-coated pit"/>
    <property type="evidence" value="ECO:0007669"/>
    <property type="project" value="TreeGrafter"/>
</dbReference>
<dbReference type="SUPFAM" id="SSF89009">
    <property type="entry name" value="GAT-like domain"/>
    <property type="match status" value="1"/>
</dbReference>
<feature type="compositionally biased region" description="Polar residues" evidence="3">
    <location>
        <begin position="456"/>
        <end position="471"/>
    </location>
</feature>
<feature type="compositionally biased region" description="Low complexity" evidence="3">
    <location>
        <begin position="543"/>
        <end position="558"/>
    </location>
</feature>
<dbReference type="Gene3D" id="1.25.40.90">
    <property type="match status" value="1"/>
</dbReference>
<dbReference type="PANTHER" id="PTHR22951">
    <property type="entry name" value="CLATHRIN ASSEMBLY PROTEIN"/>
    <property type="match status" value="1"/>
</dbReference>
<dbReference type="InterPro" id="IPR013809">
    <property type="entry name" value="ENTH"/>
</dbReference>
<reference evidence="5" key="2">
    <citation type="journal article" date="2023" name="IMA Fungus">
        <title>Comparative genomic study of the Penicillium genus elucidates a diverse pangenome and 15 lateral gene transfer events.</title>
        <authorList>
            <person name="Petersen C."/>
            <person name="Sorensen T."/>
            <person name="Nielsen M.R."/>
            <person name="Sondergaard T.E."/>
            <person name="Sorensen J.L."/>
            <person name="Fitzpatrick D.A."/>
            <person name="Frisvad J.C."/>
            <person name="Nielsen K.L."/>
        </authorList>
    </citation>
    <scope>NUCLEOTIDE SEQUENCE</scope>
    <source>
        <strain evidence="5">IBT 30761</strain>
    </source>
</reference>
<dbReference type="SMART" id="SM00273">
    <property type="entry name" value="ENTH"/>
    <property type="match status" value="1"/>
</dbReference>
<dbReference type="OrthoDB" id="44015at2759"/>
<dbReference type="FunFam" id="1.25.40.90:FF:000025">
    <property type="entry name" value="ENTH domain protein"/>
    <property type="match status" value="1"/>
</dbReference>
<feature type="region of interest" description="Disordered" evidence="3">
    <location>
        <begin position="344"/>
        <end position="485"/>
    </location>
</feature>
<evidence type="ECO:0000259" key="4">
    <source>
        <dbReference type="PROSITE" id="PS50942"/>
    </source>
</evidence>
<dbReference type="InterPro" id="IPR011417">
    <property type="entry name" value="ANTH_dom"/>
</dbReference>
<dbReference type="InterPro" id="IPR014712">
    <property type="entry name" value="ANTH_dom_sf"/>
</dbReference>
<evidence type="ECO:0000256" key="2">
    <source>
        <dbReference type="ARBA" id="ARBA00022490"/>
    </source>
</evidence>
<dbReference type="FunFam" id="1.20.58.150:FF:000004">
    <property type="entry name" value="ENTH domain protein"/>
    <property type="match status" value="1"/>
</dbReference>
<dbReference type="Pfam" id="PF07651">
    <property type="entry name" value="ANTH"/>
    <property type="match status" value="1"/>
</dbReference>
<dbReference type="PROSITE" id="PS50942">
    <property type="entry name" value="ENTH"/>
    <property type="match status" value="1"/>
</dbReference>
<feature type="compositionally biased region" description="Polar residues" evidence="3">
    <location>
        <begin position="530"/>
        <end position="542"/>
    </location>
</feature>
<comment type="subcellular location">
    <subcellularLocation>
        <location evidence="1">Cytoplasm</location>
    </subcellularLocation>
</comment>
<feature type="compositionally biased region" description="Low complexity" evidence="3">
    <location>
        <begin position="382"/>
        <end position="425"/>
    </location>
</feature>
<dbReference type="GO" id="GO:0032050">
    <property type="term" value="F:clathrin heavy chain binding"/>
    <property type="evidence" value="ECO:0007669"/>
    <property type="project" value="TreeGrafter"/>
</dbReference>
<feature type="region of interest" description="Disordered" evidence="3">
    <location>
        <begin position="275"/>
        <end position="313"/>
    </location>
</feature>
<name>A0A9W9KE79_9EURO</name>
<dbReference type="GeneID" id="81355262"/>
<feature type="compositionally biased region" description="Pro residues" evidence="3">
    <location>
        <begin position="295"/>
        <end position="308"/>
    </location>
</feature>
<dbReference type="GO" id="GO:0005546">
    <property type="term" value="F:phosphatidylinositol-4,5-bisphosphate binding"/>
    <property type="evidence" value="ECO:0007669"/>
    <property type="project" value="TreeGrafter"/>
</dbReference>
<dbReference type="RefSeq" id="XP_056476640.1">
    <property type="nucleotide sequence ID" value="XM_056616283.1"/>
</dbReference>
<feature type="compositionally biased region" description="Low complexity" evidence="3">
    <location>
        <begin position="283"/>
        <end position="294"/>
    </location>
</feature>
<proteinExistence type="predicted"/>
<gene>
    <name evidence="5" type="ORF">N7532_003789</name>
</gene>
<evidence type="ECO:0000256" key="3">
    <source>
        <dbReference type="SAM" id="MobiDB-lite"/>
    </source>
</evidence>
<dbReference type="GO" id="GO:0006900">
    <property type="term" value="P:vesicle budding from membrane"/>
    <property type="evidence" value="ECO:0007669"/>
    <property type="project" value="TreeGrafter"/>
</dbReference>
<feature type="domain" description="ENTH" evidence="4">
    <location>
        <begin position="1"/>
        <end position="123"/>
    </location>
</feature>
<reference evidence="5" key="1">
    <citation type="submission" date="2022-11" db="EMBL/GenBank/DDBJ databases">
        <authorList>
            <person name="Petersen C."/>
        </authorList>
    </citation>
    <scope>NUCLEOTIDE SEQUENCE</scope>
    <source>
        <strain evidence="5">IBT 30761</strain>
    </source>
</reference>
<organism evidence="5 6">
    <name type="scientific">Penicillium argentinense</name>
    <dbReference type="NCBI Taxonomy" id="1131581"/>
    <lineage>
        <taxon>Eukaryota</taxon>
        <taxon>Fungi</taxon>
        <taxon>Dikarya</taxon>
        <taxon>Ascomycota</taxon>
        <taxon>Pezizomycotina</taxon>
        <taxon>Eurotiomycetes</taxon>
        <taxon>Eurotiomycetidae</taxon>
        <taxon>Eurotiales</taxon>
        <taxon>Aspergillaceae</taxon>
        <taxon>Penicillium</taxon>
    </lineage>
</organism>
<dbReference type="SUPFAM" id="SSF48464">
    <property type="entry name" value="ENTH/VHS domain"/>
    <property type="match status" value="1"/>
</dbReference>
<dbReference type="CDD" id="cd16988">
    <property type="entry name" value="ANTH_N_YAP180"/>
    <property type="match status" value="1"/>
</dbReference>
<accession>A0A9W9KE79</accession>
<keyword evidence="2" id="KW-0963">Cytoplasm</keyword>
<evidence type="ECO:0000313" key="5">
    <source>
        <dbReference type="EMBL" id="KAJ5103260.1"/>
    </source>
</evidence>
<dbReference type="PANTHER" id="PTHR22951:SF5">
    <property type="entry name" value="PHOSPHATIDYLINOSITOL-BINDING CLATHRIN ASSEMBLY PROTEIN LAP"/>
    <property type="match status" value="1"/>
</dbReference>